<name>A0A7W7Y410_9BACT</name>
<keyword evidence="3 6" id="KW-0812">Transmembrane</keyword>
<dbReference type="GO" id="GO:0005886">
    <property type="term" value="C:plasma membrane"/>
    <property type="evidence" value="ECO:0007669"/>
    <property type="project" value="UniProtKB-SubCell"/>
</dbReference>
<feature type="transmembrane region" description="Helical" evidence="6">
    <location>
        <begin position="6"/>
        <end position="25"/>
    </location>
</feature>
<feature type="transmembrane region" description="Helical" evidence="6">
    <location>
        <begin position="174"/>
        <end position="198"/>
    </location>
</feature>
<keyword evidence="5 6" id="KW-0472">Membrane</keyword>
<accession>A0A7W7Y410</accession>
<feature type="transmembrane region" description="Helical" evidence="6">
    <location>
        <begin position="210"/>
        <end position="229"/>
    </location>
</feature>
<dbReference type="NCBIfam" id="NF037997">
    <property type="entry name" value="Na_Pi_symport"/>
    <property type="match status" value="1"/>
</dbReference>
<reference evidence="8 9" key="1">
    <citation type="submission" date="2020-08" db="EMBL/GenBank/DDBJ databases">
        <title>Genomic Encyclopedia of Type Strains, Phase IV (KMG-IV): sequencing the most valuable type-strain genomes for metagenomic binning, comparative biology and taxonomic classification.</title>
        <authorList>
            <person name="Goeker M."/>
        </authorList>
    </citation>
    <scope>NUCLEOTIDE SEQUENCE [LARGE SCALE GENOMIC DNA]</scope>
    <source>
        <strain evidence="8 9">DSM 22071</strain>
    </source>
</reference>
<dbReference type="GO" id="GO:0005436">
    <property type="term" value="F:sodium:phosphate symporter activity"/>
    <property type="evidence" value="ECO:0007669"/>
    <property type="project" value="InterPro"/>
</dbReference>
<sequence>MTTLDYLNLFSGMMLLLYGISQVSANMQIIAGARLRTYLGRLTRNRLMGVVTGTISTALLQSSSATSVITVTLVGSGLISFTASLGVLLGANVGTTLTVQLISFSLQDYALFMAGVGAAIRFFGRQDRTIYIGRLVLGFGLIFLGMKFMGASVEPLRHNTEFFSLFIDGQLSNLWLLLGAFIFTAVVQASAATVALALSFAASGLIDFHSAMYIVVGSNIGTGVTALIASFGTNVAARKTALANITFNTIGALAIIPFLPLIHTSFFLEGDIARNIANFHTMFNLALTLVFLPLIGLIAWLMNSIIREPRPAKGQQEFTLDRNLLSTPDLAIQQARMLSIKMQDECRRMLEDTYALIESYDSTRAWDIRRRDDRLDAMNLEVRLYLTSLSHREMSFEESHQVFDIINYCTTLEYVGDVLVKNISKLARKLHRENIHLSTQGMEELRELQQMIMESFELATELFAHGDPGTARQLAKRHQLIRLKEAQLMQTHISRLQAGVTETIATTAIHTDLLVNFERISSSLSRFEPSSVRMKEEVFRATNP</sequence>
<keyword evidence="9" id="KW-1185">Reference proteome</keyword>
<feature type="transmembrane region" description="Helical" evidence="6">
    <location>
        <begin position="101"/>
        <end position="124"/>
    </location>
</feature>
<gene>
    <name evidence="8" type="ORF">HNR37_000983</name>
</gene>
<dbReference type="InterPro" id="IPR004633">
    <property type="entry name" value="NaPi_cotrn-rel/YqeW-like"/>
</dbReference>
<evidence type="ECO:0000256" key="6">
    <source>
        <dbReference type="SAM" id="Phobius"/>
    </source>
</evidence>
<dbReference type="PANTHER" id="PTHR10010">
    <property type="entry name" value="SOLUTE CARRIER FAMILY 34 SODIUM PHOSPHATE , MEMBER 2-RELATED"/>
    <property type="match status" value="1"/>
</dbReference>
<dbReference type="InterPro" id="IPR003841">
    <property type="entry name" value="Na/Pi_transpt"/>
</dbReference>
<evidence type="ECO:0000256" key="4">
    <source>
        <dbReference type="ARBA" id="ARBA00022989"/>
    </source>
</evidence>
<feature type="transmembrane region" description="Helical" evidence="6">
    <location>
        <begin position="130"/>
        <end position="153"/>
    </location>
</feature>
<dbReference type="InterPro" id="IPR038078">
    <property type="entry name" value="PhoU-like_sf"/>
</dbReference>
<dbReference type="NCBIfam" id="TIGR00704">
    <property type="entry name" value="NaPi_cotrn_rel"/>
    <property type="match status" value="1"/>
</dbReference>
<proteinExistence type="predicted"/>
<keyword evidence="2" id="KW-1003">Cell membrane</keyword>
<dbReference type="Gene3D" id="1.20.58.220">
    <property type="entry name" value="Phosphate transport system protein phou homolog 2, domain 2"/>
    <property type="match status" value="1"/>
</dbReference>
<dbReference type="PANTHER" id="PTHR10010:SF46">
    <property type="entry name" value="SODIUM-DEPENDENT PHOSPHATE TRANSPORT PROTEIN 2B"/>
    <property type="match status" value="1"/>
</dbReference>
<organism evidence="8 9">
    <name type="scientific">Desulfurispira natronophila</name>
    <dbReference type="NCBI Taxonomy" id="682562"/>
    <lineage>
        <taxon>Bacteria</taxon>
        <taxon>Pseudomonadati</taxon>
        <taxon>Chrysiogenota</taxon>
        <taxon>Chrysiogenia</taxon>
        <taxon>Chrysiogenales</taxon>
        <taxon>Chrysiogenaceae</taxon>
        <taxon>Desulfurispira</taxon>
    </lineage>
</organism>
<feature type="domain" description="PhoU" evidence="7">
    <location>
        <begin position="341"/>
        <end position="420"/>
    </location>
</feature>
<dbReference type="Proteomes" id="UP000528322">
    <property type="component" value="Unassembled WGS sequence"/>
</dbReference>
<evidence type="ECO:0000313" key="9">
    <source>
        <dbReference type="Proteomes" id="UP000528322"/>
    </source>
</evidence>
<feature type="transmembrane region" description="Helical" evidence="6">
    <location>
        <begin position="282"/>
        <end position="302"/>
    </location>
</feature>
<evidence type="ECO:0000256" key="1">
    <source>
        <dbReference type="ARBA" id="ARBA00004651"/>
    </source>
</evidence>
<comment type="subcellular location">
    <subcellularLocation>
        <location evidence="1">Cell membrane</location>
        <topology evidence="1">Multi-pass membrane protein</topology>
    </subcellularLocation>
</comment>
<evidence type="ECO:0000256" key="3">
    <source>
        <dbReference type="ARBA" id="ARBA00022692"/>
    </source>
</evidence>
<dbReference type="RefSeq" id="WP_183730787.1">
    <property type="nucleotide sequence ID" value="NZ_JACHID010000005.1"/>
</dbReference>
<feature type="transmembrane region" description="Helical" evidence="6">
    <location>
        <begin position="68"/>
        <end position="89"/>
    </location>
</feature>
<dbReference type="Pfam" id="PF01895">
    <property type="entry name" value="PhoU"/>
    <property type="match status" value="1"/>
</dbReference>
<dbReference type="EMBL" id="JACHID010000005">
    <property type="protein sequence ID" value="MBB5021670.1"/>
    <property type="molecule type" value="Genomic_DNA"/>
</dbReference>
<dbReference type="SUPFAM" id="SSF109755">
    <property type="entry name" value="PhoU-like"/>
    <property type="match status" value="1"/>
</dbReference>
<dbReference type="GO" id="GO:0044341">
    <property type="term" value="P:sodium-dependent phosphate transport"/>
    <property type="evidence" value="ECO:0007669"/>
    <property type="project" value="InterPro"/>
</dbReference>
<dbReference type="AlphaFoldDB" id="A0A7W7Y410"/>
<feature type="transmembrane region" description="Helical" evidence="6">
    <location>
        <begin position="241"/>
        <end position="262"/>
    </location>
</feature>
<evidence type="ECO:0000256" key="5">
    <source>
        <dbReference type="ARBA" id="ARBA00023136"/>
    </source>
</evidence>
<dbReference type="InterPro" id="IPR026022">
    <property type="entry name" value="PhoU_dom"/>
</dbReference>
<protein>
    <submittedName>
        <fullName evidence="8">Phosphate:Na+ symporter</fullName>
    </submittedName>
</protein>
<keyword evidence="4 6" id="KW-1133">Transmembrane helix</keyword>
<evidence type="ECO:0000259" key="7">
    <source>
        <dbReference type="Pfam" id="PF01895"/>
    </source>
</evidence>
<dbReference type="Pfam" id="PF02690">
    <property type="entry name" value="Na_Pi_cotrans"/>
    <property type="match status" value="2"/>
</dbReference>
<evidence type="ECO:0000313" key="8">
    <source>
        <dbReference type="EMBL" id="MBB5021670.1"/>
    </source>
</evidence>
<evidence type="ECO:0000256" key="2">
    <source>
        <dbReference type="ARBA" id="ARBA00022475"/>
    </source>
</evidence>
<comment type="caution">
    <text evidence="8">The sequence shown here is derived from an EMBL/GenBank/DDBJ whole genome shotgun (WGS) entry which is preliminary data.</text>
</comment>